<proteinExistence type="predicted"/>
<keyword evidence="3" id="KW-1185">Reference proteome</keyword>
<reference evidence="2 3" key="1">
    <citation type="submission" date="2014-04" db="EMBL/GenBank/DDBJ databases">
        <authorList>
            <consortium name="DOE Joint Genome Institute"/>
            <person name="Kuo A."/>
            <person name="Kohler A."/>
            <person name="Nagy L.G."/>
            <person name="Floudas D."/>
            <person name="Copeland A."/>
            <person name="Barry K.W."/>
            <person name="Cichocki N."/>
            <person name="Veneault-Fourrey C."/>
            <person name="LaButti K."/>
            <person name="Lindquist E.A."/>
            <person name="Lipzen A."/>
            <person name="Lundell T."/>
            <person name="Morin E."/>
            <person name="Murat C."/>
            <person name="Sun H."/>
            <person name="Tunlid A."/>
            <person name="Henrissat B."/>
            <person name="Grigoriev I.V."/>
            <person name="Hibbett D.S."/>
            <person name="Martin F."/>
            <person name="Nordberg H.P."/>
            <person name="Cantor M.N."/>
            <person name="Hua S.X."/>
        </authorList>
    </citation>
    <scope>NUCLEOTIDE SEQUENCE [LARGE SCALE GENOMIC DNA]</scope>
    <source>
        <strain evidence="2 3">Foug A</strain>
    </source>
</reference>
<dbReference type="PANTHER" id="PTHR35192">
    <property type="entry name" value="PROTEIN, PUTATIVE-RELATED"/>
    <property type="match status" value="1"/>
</dbReference>
<feature type="domain" description="Protein CPL1-like" evidence="1">
    <location>
        <begin position="4"/>
        <end position="63"/>
    </location>
</feature>
<gene>
    <name evidence="2" type="ORF">SCLCIDRAFT_101946</name>
</gene>
<dbReference type="InterPro" id="IPR048661">
    <property type="entry name" value="CPL1-like"/>
</dbReference>
<dbReference type="InParanoid" id="A0A0C3EQ61"/>
<feature type="non-terminal residue" evidence="2">
    <location>
        <position position="1"/>
    </location>
</feature>
<evidence type="ECO:0000313" key="2">
    <source>
        <dbReference type="EMBL" id="KIM70314.1"/>
    </source>
</evidence>
<organism evidence="2 3">
    <name type="scientific">Scleroderma citrinum Foug A</name>
    <dbReference type="NCBI Taxonomy" id="1036808"/>
    <lineage>
        <taxon>Eukaryota</taxon>
        <taxon>Fungi</taxon>
        <taxon>Dikarya</taxon>
        <taxon>Basidiomycota</taxon>
        <taxon>Agaricomycotina</taxon>
        <taxon>Agaricomycetes</taxon>
        <taxon>Agaricomycetidae</taxon>
        <taxon>Boletales</taxon>
        <taxon>Sclerodermatineae</taxon>
        <taxon>Sclerodermataceae</taxon>
        <taxon>Scleroderma</taxon>
    </lineage>
</organism>
<evidence type="ECO:0000259" key="1">
    <source>
        <dbReference type="Pfam" id="PF21671"/>
    </source>
</evidence>
<name>A0A0C3EQ61_9AGAM</name>
<dbReference type="EMBL" id="KN822005">
    <property type="protein sequence ID" value="KIM70314.1"/>
    <property type="molecule type" value="Genomic_DNA"/>
</dbReference>
<dbReference type="InterPro" id="IPR038955">
    <property type="entry name" value="PriA/CPL1_fungi"/>
</dbReference>
<evidence type="ECO:0000313" key="3">
    <source>
        <dbReference type="Proteomes" id="UP000053989"/>
    </source>
</evidence>
<dbReference type="PANTHER" id="PTHR35192:SF2">
    <property type="entry name" value="APPLE DOMAIN-CONTAINING PROTEIN"/>
    <property type="match status" value="1"/>
</dbReference>
<dbReference type="OrthoDB" id="439917at2759"/>
<dbReference type="Pfam" id="PF21671">
    <property type="entry name" value="CPL1-like"/>
    <property type="match status" value="1"/>
</dbReference>
<accession>A0A0C3EQ61</accession>
<dbReference type="Proteomes" id="UP000053989">
    <property type="component" value="Unassembled WGS sequence"/>
</dbReference>
<protein>
    <recommendedName>
        <fullName evidence="1">Protein CPL1-like domain-containing protein</fullName>
    </recommendedName>
</protein>
<dbReference type="AlphaFoldDB" id="A0A0C3EQ61"/>
<reference evidence="3" key="2">
    <citation type="submission" date="2015-01" db="EMBL/GenBank/DDBJ databases">
        <title>Evolutionary Origins and Diversification of the Mycorrhizal Mutualists.</title>
        <authorList>
            <consortium name="DOE Joint Genome Institute"/>
            <consortium name="Mycorrhizal Genomics Consortium"/>
            <person name="Kohler A."/>
            <person name="Kuo A."/>
            <person name="Nagy L.G."/>
            <person name="Floudas D."/>
            <person name="Copeland A."/>
            <person name="Barry K.W."/>
            <person name="Cichocki N."/>
            <person name="Veneault-Fourrey C."/>
            <person name="LaButti K."/>
            <person name="Lindquist E.A."/>
            <person name="Lipzen A."/>
            <person name="Lundell T."/>
            <person name="Morin E."/>
            <person name="Murat C."/>
            <person name="Riley R."/>
            <person name="Ohm R."/>
            <person name="Sun H."/>
            <person name="Tunlid A."/>
            <person name="Henrissat B."/>
            <person name="Grigoriev I.V."/>
            <person name="Hibbett D.S."/>
            <person name="Martin F."/>
        </authorList>
    </citation>
    <scope>NUCLEOTIDE SEQUENCE [LARGE SCALE GENOMIC DNA]</scope>
    <source>
        <strain evidence="3">Foug A</strain>
    </source>
</reference>
<sequence length="66" mass="7012">NDEYECVDFKSDLDNCGGCSSLDPGRYNCRAIPHVSSVACVSGQCVITACQPGYTLQADMQICTSA</sequence>
<dbReference type="STRING" id="1036808.A0A0C3EQ61"/>
<dbReference type="HOGENOM" id="CLU_196980_0_0_1"/>